<dbReference type="InterPro" id="IPR056284">
    <property type="entry name" value="AIR9-like_A9"/>
</dbReference>
<sequence>MQNPCNESYDILSLSRGPTKYGKNFNGYAVNGFRFRIEDRDRRSRTQNSGVCVVGDMSFMIEKSSKGNKQRPTKFIAPGHLARARIYGQKTSGIVGDSKGGISTHTLTLHFGEEKLQDSDFTEDCCYLDILKMCSKFIDVESVGFDVTNGDGLISKVPEVRKVSILGEYKSNERVTVKGDVMNGTEEASTVEFFITKDKHLSINSDLLAISECMTSKEFQVQKEVEGHYLVAKFTPKSDKGKSGKPRYVMTDNHVQAWRSSLNKQYVVTCATKVEAIKNVPEGMNEEDWKWIVVNRFFTDKYQKISIRNSNNRGNGVMPHRTGSQPHRQLIYEMGGKHGQPPDVSSIFKVTRQKKGEFVQPEAEKKYDEIVEIVKSNPSLPPIEVVERSFGPQKHSNVFTFGGGMKRKHFKDSSAAYIEELKVKLREKEEENIEFKRYLESFESRFAEIEKDKQPRTESPPNI</sequence>
<evidence type="ECO:0000313" key="3">
    <source>
        <dbReference type="EMBL" id="KAH6832901.1"/>
    </source>
</evidence>
<accession>A0AAD4PB38</accession>
<evidence type="ECO:0000259" key="2">
    <source>
        <dbReference type="Pfam" id="PF23197"/>
    </source>
</evidence>
<dbReference type="PANTHER" id="PTHR33499:SF40">
    <property type="entry name" value="TRANSPOSASE-ASSOCIATED DOMAIN-CONTAINING PROTEIN"/>
    <property type="match status" value="1"/>
</dbReference>
<comment type="caution">
    <text evidence="3">The sequence shown here is derived from an EMBL/GenBank/DDBJ whole genome shotgun (WGS) entry which is preliminary data.</text>
</comment>
<keyword evidence="4" id="KW-1185">Reference proteome</keyword>
<evidence type="ECO:0000256" key="1">
    <source>
        <dbReference type="SAM" id="Coils"/>
    </source>
</evidence>
<dbReference type="Pfam" id="PF23197">
    <property type="entry name" value="IG_AIR9"/>
    <property type="match status" value="1"/>
</dbReference>
<gene>
    <name evidence="3" type="ORF">C2S53_000444</name>
</gene>
<reference evidence="3 4" key="1">
    <citation type="journal article" date="2021" name="Nat. Commun.">
        <title>Incipient diploidization of the medicinal plant Perilla within 10,000 years.</title>
        <authorList>
            <person name="Zhang Y."/>
            <person name="Shen Q."/>
            <person name="Leng L."/>
            <person name="Zhang D."/>
            <person name="Chen S."/>
            <person name="Shi Y."/>
            <person name="Ning Z."/>
            <person name="Chen S."/>
        </authorList>
    </citation>
    <scope>NUCLEOTIDE SEQUENCE [LARGE SCALE GENOMIC DNA]</scope>
    <source>
        <strain evidence="4">cv. PC099</strain>
    </source>
</reference>
<organism evidence="3 4">
    <name type="scientific">Perilla frutescens var. hirtella</name>
    <name type="common">Perilla citriodora</name>
    <name type="synonym">Perilla setoyensis</name>
    <dbReference type="NCBI Taxonomy" id="608512"/>
    <lineage>
        <taxon>Eukaryota</taxon>
        <taxon>Viridiplantae</taxon>
        <taxon>Streptophyta</taxon>
        <taxon>Embryophyta</taxon>
        <taxon>Tracheophyta</taxon>
        <taxon>Spermatophyta</taxon>
        <taxon>Magnoliopsida</taxon>
        <taxon>eudicotyledons</taxon>
        <taxon>Gunneridae</taxon>
        <taxon>Pentapetalae</taxon>
        <taxon>asterids</taxon>
        <taxon>lamiids</taxon>
        <taxon>Lamiales</taxon>
        <taxon>Lamiaceae</taxon>
        <taxon>Nepetoideae</taxon>
        <taxon>Elsholtzieae</taxon>
        <taxon>Perilla</taxon>
    </lineage>
</organism>
<dbReference type="Proteomes" id="UP001190926">
    <property type="component" value="Unassembled WGS sequence"/>
</dbReference>
<dbReference type="AlphaFoldDB" id="A0AAD4PB38"/>
<evidence type="ECO:0000313" key="4">
    <source>
        <dbReference type="Proteomes" id="UP001190926"/>
    </source>
</evidence>
<dbReference type="PANTHER" id="PTHR33499">
    <property type="entry name" value="OS12G0282400 PROTEIN-RELATED"/>
    <property type="match status" value="1"/>
</dbReference>
<feature type="coiled-coil region" evidence="1">
    <location>
        <begin position="411"/>
        <end position="445"/>
    </location>
</feature>
<proteinExistence type="predicted"/>
<dbReference type="InterPro" id="IPR004252">
    <property type="entry name" value="Probable_transposase_24"/>
</dbReference>
<dbReference type="Pfam" id="PF03004">
    <property type="entry name" value="Transposase_24"/>
    <property type="match status" value="1"/>
</dbReference>
<keyword evidence="1" id="KW-0175">Coiled coil</keyword>
<name>A0AAD4PB38_PERFH</name>
<feature type="domain" description="AIR9-like A9" evidence="2">
    <location>
        <begin position="159"/>
        <end position="251"/>
    </location>
</feature>
<dbReference type="EMBL" id="SDAM02000062">
    <property type="protein sequence ID" value="KAH6832901.1"/>
    <property type="molecule type" value="Genomic_DNA"/>
</dbReference>
<protein>
    <recommendedName>
        <fullName evidence="2">AIR9-like A9 domain-containing protein</fullName>
    </recommendedName>
</protein>